<reference evidence="2" key="1">
    <citation type="journal article" date="2011" name="ISME J.">
        <title>The endosymbionts of the deep-sea tubeworms Riftia pachyptila and Tevnia jerichonana share an identical physiology as revealed by proteogenomic analyses.</title>
        <authorList>
            <person name="Gardebrecht A."/>
            <person name="Markert S."/>
            <person name="Felbeck H."/>
            <person name="Thuermer A."/>
            <person name="Albrecht D."/>
            <person name="Wollherr A."/>
            <person name="Kabisch J."/>
            <person name="Lehmann R."/>
            <person name="Daniel R."/>
            <person name="Liesegang H."/>
            <person name="Hecker M."/>
            <person name="Sievert S.M."/>
            <person name="Schweder T."/>
        </authorList>
    </citation>
    <scope>NUCLEOTIDE SEQUENCE [LARGE SCALE GENOMIC DNA]</scope>
</reference>
<comment type="caution">
    <text evidence="2">The sequence shown here is derived from an EMBL/GenBank/DDBJ whole genome shotgun (WGS) entry which is preliminary data.</text>
</comment>
<sequence>MDRSYHEEREGQTTEYTDQAADAQRAVIHLRNT</sequence>
<dbReference type="EMBL" id="AFOC01000037">
    <property type="protein sequence ID" value="EGV51435.1"/>
    <property type="molecule type" value="Genomic_DNA"/>
</dbReference>
<organism evidence="2 3">
    <name type="scientific">endosymbiont of Riftia pachyptila</name>
    <name type="common">vent Ph05</name>
    <dbReference type="NCBI Taxonomy" id="1048808"/>
    <lineage>
        <taxon>Bacteria</taxon>
        <taxon>Pseudomonadati</taxon>
        <taxon>Pseudomonadota</taxon>
        <taxon>Gammaproteobacteria</taxon>
        <taxon>sulfur-oxidizing symbionts</taxon>
    </lineage>
</organism>
<evidence type="ECO:0000313" key="2">
    <source>
        <dbReference type="EMBL" id="EGV51435.1"/>
    </source>
</evidence>
<accession>G2DD56</accession>
<evidence type="ECO:0000313" key="3">
    <source>
        <dbReference type="Proteomes" id="UP000004491"/>
    </source>
</evidence>
<name>G2DD56_9GAMM</name>
<evidence type="ECO:0000256" key="1">
    <source>
        <dbReference type="SAM" id="MobiDB-lite"/>
    </source>
</evidence>
<feature type="compositionally biased region" description="Basic and acidic residues" evidence="1">
    <location>
        <begin position="1"/>
        <end position="12"/>
    </location>
</feature>
<protein>
    <submittedName>
        <fullName evidence="2">Uncharacterized protein</fullName>
    </submittedName>
</protein>
<dbReference type="AlphaFoldDB" id="G2DD56"/>
<feature type="region of interest" description="Disordered" evidence="1">
    <location>
        <begin position="1"/>
        <end position="22"/>
    </location>
</feature>
<dbReference type="Proteomes" id="UP000004491">
    <property type="component" value="Unassembled WGS sequence"/>
</dbReference>
<keyword evidence="3" id="KW-1185">Reference proteome</keyword>
<proteinExistence type="predicted"/>
<gene>
    <name evidence="2" type="ORF">Rifp1Sym_bj00100</name>
</gene>